<proteinExistence type="predicted"/>
<dbReference type="RefSeq" id="WP_142454861.1">
    <property type="nucleotide sequence ID" value="NZ_FXTP01000010.1"/>
</dbReference>
<dbReference type="AlphaFoldDB" id="A0A521E0Y6"/>
<sequence length="150" mass="17426">MNLNNLLRSDRQEIIDWASESLARCPLKHYRESDPEENKERLSRLFDLAESCIHTKNLIPMMEYSKKIGEERYRQHFDLEEVHVAFNVLEEAIWTKITEKVEPKYYPQAFGMVSTVLGFGKETLAVTYVSLSSQKGKMKSLNLSGMFQSS</sequence>
<dbReference type="Proteomes" id="UP000317557">
    <property type="component" value="Unassembled WGS sequence"/>
</dbReference>
<dbReference type="OrthoDB" id="4867151at2"/>
<dbReference type="EMBL" id="FXTP01000010">
    <property type="protein sequence ID" value="SMO77578.1"/>
    <property type="molecule type" value="Genomic_DNA"/>
</dbReference>
<evidence type="ECO:0000313" key="1">
    <source>
        <dbReference type="EMBL" id="SMO77578.1"/>
    </source>
</evidence>
<evidence type="ECO:0000313" key="2">
    <source>
        <dbReference type="Proteomes" id="UP000317557"/>
    </source>
</evidence>
<keyword evidence="2" id="KW-1185">Reference proteome</keyword>
<organism evidence="1 2">
    <name type="scientific">Gracilimonas mengyeensis</name>
    <dbReference type="NCBI Taxonomy" id="1302730"/>
    <lineage>
        <taxon>Bacteria</taxon>
        <taxon>Pseudomonadati</taxon>
        <taxon>Balneolota</taxon>
        <taxon>Balneolia</taxon>
        <taxon>Balneolales</taxon>
        <taxon>Balneolaceae</taxon>
        <taxon>Gracilimonas</taxon>
    </lineage>
</organism>
<accession>A0A521E0Y6</accession>
<reference evidence="1 2" key="1">
    <citation type="submission" date="2017-05" db="EMBL/GenBank/DDBJ databases">
        <authorList>
            <person name="Varghese N."/>
            <person name="Submissions S."/>
        </authorList>
    </citation>
    <scope>NUCLEOTIDE SEQUENCE [LARGE SCALE GENOMIC DNA]</scope>
    <source>
        <strain evidence="1 2">DSM 21985</strain>
    </source>
</reference>
<evidence type="ECO:0008006" key="3">
    <source>
        <dbReference type="Google" id="ProtNLM"/>
    </source>
</evidence>
<protein>
    <recommendedName>
        <fullName evidence="3">RsbT co-antagonist protein rsbRD N-terminal domain-containing protein</fullName>
    </recommendedName>
</protein>
<gene>
    <name evidence="1" type="ORF">SAMN06265219_11041</name>
</gene>
<name>A0A521E0Y6_9BACT</name>